<comment type="similarity">
    <text evidence="1">Belongs to the FGGY kinase family.</text>
</comment>
<dbReference type="InterPro" id="IPR000577">
    <property type="entry name" value="Carb_kinase_FGGY"/>
</dbReference>
<dbReference type="GO" id="GO:0019150">
    <property type="term" value="F:D-ribulokinase activity"/>
    <property type="evidence" value="ECO:0007669"/>
    <property type="project" value="TreeGrafter"/>
</dbReference>
<dbReference type="GO" id="GO:0004856">
    <property type="term" value="F:D-xylulokinase activity"/>
    <property type="evidence" value="ECO:0007669"/>
    <property type="project" value="TreeGrafter"/>
</dbReference>
<dbReference type="PANTHER" id="PTHR10196:SF80">
    <property type="entry name" value="D-RIBULOSE KINASE"/>
    <property type="match status" value="1"/>
</dbReference>
<dbReference type="SUPFAM" id="SSF53067">
    <property type="entry name" value="Actin-like ATPase domain"/>
    <property type="match status" value="2"/>
</dbReference>
<evidence type="ECO:0000259" key="4">
    <source>
        <dbReference type="Pfam" id="PF00370"/>
    </source>
</evidence>
<evidence type="ECO:0000256" key="1">
    <source>
        <dbReference type="ARBA" id="ARBA00009156"/>
    </source>
</evidence>
<dbReference type="EMBL" id="UOFP01000094">
    <property type="protein sequence ID" value="VAW85425.1"/>
    <property type="molecule type" value="Genomic_DNA"/>
</dbReference>
<dbReference type="Pfam" id="PF00370">
    <property type="entry name" value="FGGY_N"/>
    <property type="match status" value="1"/>
</dbReference>
<dbReference type="Gene3D" id="3.30.420.40">
    <property type="match status" value="2"/>
</dbReference>
<protein>
    <submittedName>
        <fullName evidence="5">Carbohydrate kinase, FGGY family</fullName>
    </submittedName>
</protein>
<sequence length="433" mass="47607">MNSKALFVGIDLGTSGCRAIAIDAERQIQGEARCEMPEPIQKGDGFEQEPDLWWQAVDQTLCQLFQQIPAQQVAAMAIDGTSGTLLLCDAQGKPIGPALMYHDARAHAEAERMERIVPEQNAAHGPTSGLAKLLWLQRCLPTENVRHVCHQADWIVGQLSGRFDRSDINNSLKLGYDPIKRQWPDWMGHLGVLREWLPKVYLPGHSIGTISDTIAARFELNPSTQIIAGTTDSTAAFIATGADQIGEAVTSLGSTMVMKVVSAWPVFAPKFGIYSQPLGNYWLVGGSSNSGGRVLRHYFDDQQLATLSAKIKPEKPTELDYYPLLGPGERFPVYDPKLAPRVEPRPADDVLFLQGLLEGMSQIEHQAYQQLAELGAPYPISIRSAGGGANNRQWQTIRQQQLKIEFCEARQQEAAYGSALLALKGIIGELKHD</sequence>
<keyword evidence="3 5" id="KW-0418">Kinase</keyword>
<proteinExistence type="inferred from homology"/>
<dbReference type="PIRSF" id="PIRSF000538">
    <property type="entry name" value="GlpK"/>
    <property type="match status" value="1"/>
</dbReference>
<dbReference type="AlphaFoldDB" id="A0A3B0YWK4"/>
<dbReference type="GO" id="GO:0005829">
    <property type="term" value="C:cytosol"/>
    <property type="evidence" value="ECO:0007669"/>
    <property type="project" value="TreeGrafter"/>
</dbReference>
<accession>A0A3B0YWK4</accession>
<feature type="domain" description="Carbohydrate kinase FGGY N-terminal" evidence="4">
    <location>
        <begin position="7"/>
        <end position="238"/>
    </location>
</feature>
<reference evidence="5" key="1">
    <citation type="submission" date="2018-06" db="EMBL/GenBank/DDBJ databases">
        <authorList>
            <person name="Zhirakovskaya E."/>
        </authorList>
    </citation>
    <scope>NUCLEOTIDE SEQUENCE</scope>
</reference>
<dbReference type="PANTHER" id="PTHR10196">
    <property type="entry name" value="SUGAR KINASE"/>
    <property type="match status" value="1"/>
</dbReference>
<dbReference type="InterPro" id="IPR018484">
    <property type="entry name" value="FGGY_N"/>
</dbReference>
<gene>
    <name evidence="5" type="ORF">MNBD_GAMMA18-887</name>
</gene>
<dbReference type="GO" id="GO:0005997">
    <property type="term" value="P:xylulose metabolic process"/>
    <property type="evidence" value="ECO:0007669"/>
    <property type="project" value="TreeGrafter"/>
</dbReference>
<dbReference type="CDD" id="cd07783">
    <property type="entry name" value="ASKHA_NBD_FGGY_SePSK_AtXK1-like"/>
    <property type="match status" value="1"/>
</dbReference>
<evidence type="ECO:0000256" key="2">
    <source>
        <dbReference type="ARBA" id="ARBA00022679"/>
    </source>
</evidence>
<dbReference type="InterPro" id="IPR043129">
    <property type="entry name" value="ATPase_NBD"/>
</dbReference>
<keyword evidence="2" id="KW-0808">Transferase</keyword>
<evidence type="ECO:0000313" key="5">
    <source>
        <dbReference type="EMBL" id="VAW85425.1"/>
    </source>
</evidence>
<organism evidence="5">
    <name type="scientific">hydrothermal vent metagenome</name>
    <dbReference type="NCBI Taxonomy" id="652676"/>
    <lineage>
        <taxon>unclassified sequences</taxon>
        <taxon>metagenomes</taxon>
        <taxon>ecological metagenomes</taxon>
    </lineage>
</organism>
<evidence type="ECO:0000256" key="3">
    <source>
        <dbReference type="ARBA" id="ARBA00022777"/>
    </source>
</evidence>
<name>A0A3B0YWK4_9ZZZZ</name>